<dbReference type="CDD" id="cd12828">
    <property type="entry name" value="TmCorA-like_1"/>
    <property type="match status" value="1"/>
</dbReference>
<dbReference type="GO" id="GO:0015095">
    <property type="term" value="F:magnesium ion transmembrane transporter activity"/>
    <property type="evidence" value="ECO:0007669"/>
    <property type="project" value="UniProtKB-UniRule"/>
</dbReference>
<comment type="similarity">
    <text evidence="2 8">Belongs to the CorA metal ion transporter (MIT) (TC 1.A.35) family.</text>
</comment>
<accession>A0A0B7HIK5</accession>
<evidence type="ECO:0000256" key="8">
    <source>
        <dbReference type="RuleBase" id="RU362010"/>
    </source>
</evidence>
<sequence length="407" mass="47691">MFLLFIFDCDVFFFDCVVNCFYKCDIFQFQKQFLLLFYRNKTRVMTKKMNLRAGKKRKSNKIKKVGMPPGTLMYMGDKQEKPITIDVLSFNDNLVKLQQINSISEAFSFVSEESVTWINVNGLTDIGQINEMGNFTQLHSLLLEDILDTEHRPKLEILDDNLLIIIKMLYEGKDGQLVVEHLALLLGQNYVISLQEVEGEDVFSVLRKRIQNENNTIRKRKSDYLLYGLLDAIVDNYFLVLDKISEQIQQIEHQILANPQEEMIFQIQNLKKEAIALRKTIHPTRELVSKLEKLEHPLISSETHLFLKDLYEHSIHISETLESYRDMLWGLTDTFMGAMSNKMNNVMRLLTLISTIFIPLTFIAGVYGMNFKYMPELEYQWAYPVVLITMFLIGAMMFLYFKSKKWL</sequence>
<keyword evidence="7 8" id="KW-0472">Membrane</keyword>
<proteinExistence type="inferred from homology"/>
<dbReference type="GO" id="GO:0015087">
    <property type="term" value="F:cobalt ion transmembrane transporter activity"/>
    <property type="evidence" value="ECO:0007669"/>
    <property type="project" value="UniProtKB-UniRule"/>
</dbReference>
<dbReference type="EMBL" id="CDOE01000071">
    <property type="protein sequence ID" value="CEN38489.1"/>
    <property type="molecule type" value="Genomic_DNA"/>
</dbReference>
<dbReference type="InterPro" id="IPR002523">
    <property type="entry name" value="MgTranspt_CorA/ZnTranspt_ZntB"/>
</dbReference>
<evidence type="ECO:0000256" key="7">
    <source>
        <dbReference type="ARBA" id="ARBA00023136"/>
    </source>
</evidence>
<evidence type="ECO:0000313" key="10">
    <source>
        <dbReference type="Proteomes" id="UP000044026"/>
    </source>
</evidence>
<dbReference type="InterPro" id="IPR045863">
    <property type="entry name" value="CorA_TM1_TM2"/>
</dbReference>
<keyword evidence="8" id="KW-0406">Ion transport</keyword>
<dbReference type="Gene3D" id="3.30.460.20">
    <property type="entry name" value="CorA soluble domain-like"/>
    <property type="match status" value="1"/>
</dbReference>
<dbReference type="SUPFAM" id="SSF143865">
    <property type="entry name" value="CorA soluble domain-like"/>
    <property type="match status" value="1"/>
</dbReference>
<evidence type="ECO:0000256" key="5">
    <source>
        <dbReference type="ARBA" id="ARBA00022692"/>
    </source>
</evidence>
<dbReference type="AlphaFoldDB" id="A0A0B7HIK5"/>
<dbReference type="PANTHER" id="PTHR46494:SF1">
    <property type="entry name" value="CORA FAMILY METAL ION TRANSPORTER (EUROFUNG)"/>
    <property type="match status" value="1"/>
</dbReference>
<dbReference type="InterPro" id="IPR045861">
    <property type="entry name" value="CorA_cytoplasmic_dom"/>
</dbReference>
<evidence type="ECO:0000256" key="3">
    <source>
        <dbReference type="ARBA" id="ARBA00022448"/>
    </source>
</evidence>
<keyword evidence="4 8" id="KW-1003">Cell membrane</keyword>
<dbReference type="GO" id="GO:0000287">
    <property type="term" value="F:magnesium ion binding"/>
    <property type="evidence" value="ECO:0007669"/>
    <property type="project" value="TreeGrafter"/>
</dbReference>
<name>A0A0B7HIK5_9FLAO</name>
<keyword evidence="3 8" id="KW-0813">Transport</keyword>
<keyword evidence="6 8" id="KW-1133">Transmembrane helix</keyword>
<feature type="transmembrane region" description="Helical" evidence="8">
    <location>
        <begin position="381"/>
        <end position="401"/>
    </location>
</feature>
<dbReference type="PANTHER" id="PTHR46494">
    <property type="entry name" value="CORA FAMILY METAL ION TRANSPORTER (EUROFUNG)"/>
    <property type="match status" value="1"/>
</dbReference>
<dbReference type="GO" id="GO:0050897">
    <property type="term" value="F:cobalt ion binding"/>
    <property type="evidence" value="ECO:0007669"/>
    <property type="project" value="TreeGrafter"/>
</dbReference>
<evidence type="ECO:0000256" key="4">
    <source>
        <dbReference type="ARBA" id="ARBA00022475"/>
    </source>
</evidence>
<evidence type="ECO:0000313" key="9">
    <source>
        <dbReference type="EMBL" id="CEN38489.1"/>
    </source>
</evidence>
<evidence type="ECO:0000256" key="2">
    <source>
        <dbReference type="ARBA" id="ARBA00009765"/>
    </source>
</evidence>
<keyword evidence="5 8" id="KW-0812">Transmembrane</keyword>
<dbReference type="Pfam" id="PF01544">
    <property type="entry name" value="CorA"/>
    <property type="match status" value="1"/>
</dbReference>
<evidence type="ECO:0000256" key="1">
    <source>
        <dbReference type="ARBA" id="ARBA00004651"/>
    </source>
</evidence>
<dbReference type="InterPro" id="IPR004488">
    <property type="entry name" value="Mg/Co-transport_prot_CorA"/>
</dbReference>
<dbReference type="Proteomes" id="UP000044026">
    <property type="component" value="Unassembled WGS sequence"/>
</dbReference>
<reference evidence="9 10" key="1">
    <citation type="submission" date="2015-01" db="EMBL/GenBank/DDBJ databases">
        <authorList>
            <person name="Xiang T."/>
            <person name="Song Y."/>
            <person name="Huang L."/>
            <person name="Wang B."/>
            <person name="Wu P."/>
        </authorList>
    </citation>
    <scope>NUCLEOTIDE SEQUENCE [LARGE SCALE GENOMIC DNA]</scope>
    <source>
        <strain evidence="9 10">Cc12</strain>
    </source>
</reference>
<protein>
    <recommendedName>
        <fullName evidence="8">Magnesium transport protein CorA</fullName>
    </recommendedName>
</protein>
<feature type="transmembrane region" description="Helical" evidence="8">
    <location>
        <begin position="349"/>
        <end position="369"/>
    </location>
</feature>
<dbReference type="FunFam" id="1.20.58.340:FF:000012">
    <property type="entry name" value="Magnesium transport protein CorA"/>
    <property type="match status" value="1"/>
</dbReference>
<evidence type="ECO:0000256" key="6">
    <source>
        <dbReference type="ARBA" id="ARBA00022989"/>
    </source>
</evidence>
<gene>
    <name evidence="8 9" type="primary">corA</name>
    <name evidence="9" type="ORF">CCAN12_730066</name>
</gene>
<organism evidence="9 10">
    <name type="scientific">Capnocytophaga canimorsus</name>
    <dbReference type="NCBI Taxonomy" id="28188"/>
    <lineage>
        <taxon>Bacteria</taxon>
        <taxon>Pseudomonadati</taxon>
        <taxon>Bacteroidota</taxon>
        <taxon>Flavobacteriia</taxon>
        <taxon>Flavobacteriales</taxon>
        <taxon>Flavobacteriaceae</taxon>
        <taxon>Capnocytophaga</taxon>
    </lineage>
</organism>
<dbReference type="Gene3D" id="1.20.58.340">
    <property type="entry name" value="Magnesium transport protein CorA, transmembrane region"/>
    <property type="match status" value="2"/>
</dbReference>
<dbReference type="NCBIfam" id="TIGR00383">
    <property type="entry name" value="corA"/>
    <property type="match status" value="1"/>
</dbReference>
<comment type="subcellular location">
    <subcellularLocation>
        <location evidence="1">Cell membrane</location>
        <topology evidence="1">Multi-pass membrane protein</topology>
    </subcellularLocation>
    <subcellularLocation>
        <location evidence="8">Membrane</location>
        <topology evidence="8">Multi-pass membrane protein</topology>
    </subcellularLocation>
</comment>
<dbReference type="SUPFAM" id="SSF144083">
    <property type="entry name" value="Magnesium transport protein CorA, transmembrane region"/>
    <property type="match status" value="1"/>
</dbReference>
<comment type="function">
    <text evidence="8">Mediates influx of magnesium ions.</text>
</comment>
<keyword evidence="8" id="KW-0460">Magnesium</keyword>
<dbReference type="GO" id="GO:0005886">
    <property type="term" value="C:plasma membrane"/>
    <property type="evidence" value="ECO:0007669"/>
    <property type="project" value="UniProtKB-SubCell"/>
</dbReference>